<name>A0A1I3SW48_9RHOB</name>
<organism evidence="1 2">
    <name type="scientific">Celeribacter neptunius</name>
    <dbReference type="NCBI Taxonomy" id="588602"/>
    <lineage>
        <taxon>Bacteria</taxon>
        <taxon>Pseudomonadati</taxon>
        <taxon>Pseudomonadota</taxon>
        <taxon>Alphaproteobacteria</taxon>
        <taxon>Rhodobacterales</taxon>
        <taxon>Roseobacteraceae</taxon>
        <taxon>Celeribacter</taxon>
    </lineage>
</organism>
<dbReference type="Gene3D" id="3.40.50.300">
    <property type="entry name" value="P-loop containing nucleotide triphosphate hydrolases"/>
    <property type="match status" value="1"/>
</dbReference>
<dbReference type="AlphaFoldDB" id="A0A1I3SW48"/>
<dbReference type="SUPFAM" id="SSF52540">
    <property type="entry name" value="P-loop containing nucleoside triphosphate hydrolases"/>
    <property type="match status" value="1"/>
</dbReference>
<dbReference type="InterPro" id="IPR027417">
    <property type="entry name" value="P-loop_NTPase"/>
</dbReference>
<accession>A0A1I3SW48</accession>
<gene>
    <name evidence="1" type="ORF">SAMN04487991_2605</name>
</gene>
<dbReference type="EMBL" id="FORH01000004">
    <property type="protein sequence ID" value="SFJ62593.1"/>
    <property type="molecule type" value="Genomic_DNA"/>
</dbReference>
<dbReference type="RefSeq" id="WP_090061121.1">
    <property type="nucleotide sequence ID" value="NZ_FORH01000004.1"/>
</dbReference>
<reference evidence="2" key="1">
    <citation type="submission" date="2016-10" db="EMBL/GenBank/DDBJ databases">
        <authorList>
            <person name="Varghese N."/>
            <person name="Submissions S."/>
        </authorList>
    </citation>
    <scope>NUCLEOTIDE SEQUENCE [LARGE SCALE GENOMIC DNA]</scope>
    <source>
        <strain evidence="2">DSM 26471</strain>
    </source>
</reference>
<evidence type="ECO:0008006" key="3">
    <source>
        <dbReference type="Google" id="ProtNLM"/>
    </source>
</evidence>
<evidence type="ECO:0000313" key="1">
    <source>
        <dbReference type="EMBL" id="SFJ62593.1"/>
    </source>
</evidence>
<evidence type="ECO:0000313" key="2">
    <source>
        <dbReference type="Proteomes" id="UP000199630"/>
    </source>
</evidence>
<proteinExistence type="predicted"/>
<protein>
    <recommendedName>
        <fullName evidence="3">Sulfotransferase family protein</fullName>
    </recommendedName>
</protein>
<dbReference type="STRING" id="588602.SAMN04487991_2605"/>
<keyword evidence="2" id="KW-1185">Reference proteome</keyword>
<dbReference type="OrthoDB" id="547419at2"/>
<sequence length="342" mass="39615">MGRLILHIGTHKTGTTTIQRGLSRNRELLEERGVFYPSYDLIGLPNHYAHLGIVNAFSKAHRQMTRDHAIRFFGEVSKRAADYDVTIISAEPFFRHVGLGSDGKLRRTPGKPESYWPARLDYIRDVRAHFPFENVEIAMVVRRQVEYGVSLYQEHVKSNRYGVDFTGFRENFWYRFDYLRQARAWAEVFDKMHVLRFEDLISSNNILDSFGRALNIPFGELSRVKAENISFPPDVVILKRLLARGGNTDDAIRKRLDRILNGEFGAALRRLPKRSLYRDFDDMRAFHDSFSDANELLKRDFLPHLAECTPMFSTDLDETLAFGDEMSPEFLELVLSRLETAS</sequence>
<dbReference type="Proteomes" id="UP000199630">
    <property type="component" value="Unassembled WGS sequence"/>
</dbReference>